<evidence type="ECO:0000313" key="2">
    <source>
        <dbReference type="Proteomes" id="UP000609064"/>
    </source>
</evidence>
<reference evidence="1" key="1">
    <citation type="journal article" date="2014" name="Int. J. Syst. Evol. Microbiol.">
        <title>Complete genome sequence of Corynebacterium casei LMG S-19264T (=DSM 44701T), isolated from a smear-ripened cheese.</title>
        <authorList>
            <consortium name="US DOE Joint Genome Institute (JGI-PGF)"/>
            <person name="Walter F."/>
            <person name="Albersmeier A."/>
            <person name="Kalinowski J."/>
            <person name="Ruckert C."/>
        </authorList>
    </citation>
    <scope>NUCLEOTIDE SEQUENCE</scope>
    <source>
        <strain evidence="1">CGMCC 1.15958</strain>
    </source>
</reference>
<dbReference type="Proteomes" id="UP000609064">
    <property type="component" value="Unassembled WGS sequence"/>
</dbReference>
<dbReference type="Pfam" id="PF11185">
    <property type="entry name" value="DUF2971"/>
    <property type="match status" value="1"/>
</dbReference>
<keyword evidence="2" id="KW-1185">Reference proteome</keyword>
<name>A0A916YM74_9BACT</name>
<dbReference type="AlphaFoldDB" id="A0A916YM74"/>
<protein>
    <recommendedName>
        <fullName evidence="3">DUF2971 domain-containing protein</fullName>
    </recommendedName>
</protein>
<evidence type="ECO:0008006" key="3">
    <source>
        <dbReference type="Google" id="ProtNLM"/>
    </source>
</evidence>
<gene>
    <name evidence="1" type="ORF">GCM10011514_15200</name>
</gene>
<organism evidence="1 2">
    <name type="scientific">Emticicia aquatilis</name>
    <dbReference type="NCBI Taxonomy" id="1537369"/>
    <lineage>
        <taxon>Bacteria</taxon>
        <taxon>Pseudomonadati</taxon>
        <taxon>Bacteroidota</taxon>
        <taxon>Cytophagia</taxon>
        <taxon>Cytophagales</taxon>
        <taxon>Leadbetterellaceae</taxon>
        <taxon>Emticicia</taxon>
    </lineage>
</organism>
<sequence>MKGYKYRGRDTFERDLESILNNQLYASSFDKLNDPFEATFKEEISQFGETLKMLGVDSSEVKHNFKEVLDYTSKLGIYSLSYTPINELMWAHYSSSHEGFCIEYDIEKIKWSEFENRFIKELDVDYKDAIPVLKWDDIYDLENVLKKMYATKSLSWQYEKEVRLLFDNYGLKSYHSSALTGIYFGAKMSDNLKQILINSLKNRDIKFYQISKGLNSYHIESRLVHENKRIIINKLDFDSFEILRTNHSIQIEVFDIWYKDNDISTDAILSFVKAFTENISTKKCIINIFNDKSIQHLLGKSPLTKEEYLQFADCYIADYNYVTPNVIYPYPYQDIRYKEYGGQNWKK</sequence>
<reference evidence="1" key="2">
    <citation type="submission" date="2020-09" db="EMBL/GenBank/DDBJ databases">
        <authorList>
            <person name="Sun Q."/>
            <person name="Zhou Y."/>
        </authorList>
    </citation>
    <scope>NUCLEOTIDE SEQUENCE</scope>
    <source>
        <strain evidence="1">CGMCC 1.15958</strain>
    </source>
</reference>
<dbReference type="EMBL" id="BMKK01000003">
    <property type="protein sequence ID" value="GGD51928.1"/>
    <property type="molecule type" value="Genomic_DNA"/>
</dbReference>
<dbReference type="InterPro" id="IPR021352">
    <property type="entry name" value="DUF2971"/>
</dbReference>
<comment type="caution">
    <text evidence="1">The sequence shown here is derived from an EMBL/GenBank/DDBJ whole genome shotgun (WGS) entry which is preliminary data.</text>
</comment>
<dbReference type="RefSeq" id="WP_188765462.1">
    <property type="nucleotide sequence ID" value="NZ_BMKK01000003.1"/>
</dbReference>
<evidence type="ECO:0000313" key="1">
    <source>
        <dbReference type="EMBL" id="GGD51928.1"/>
    </source>
</evidence>
<accession>A0A916YM74</accession>
<proteinExistence type="predicted"/>